<dbReference type="AlphaFoldDB" id="A0A0C1QTV2"/>
<dbReference type="Proteomes" id="UP000031366">
    <property type="component" value="Unassembled WGS sequence"/>
</dbReference>
<reference evidence="1 2" key="1">
    <citation type="journal article" date="2015" name="Infect. Genet. Evol.">
        <title>Genomic sequences of six botulinum neurotoxin-producing strains representing three clostridial species illustrate the mobility and diversity of botulinum neurotoxin genes.</title>
        <authorList>
            <person name="Smith T.J."/>
            <person name="Hill K.K."/>
            <person name="Xie G."/>
            <person name="Foley B.T."/>
            <person name="Williamson C.H."/>
            <person name="Foster J.T."/>
            <person name="Johnson S.L."/>
            <person name="Chertkov O."/>
            <person name="Teshima H."/>
            <person name="Gibbons H.S."/>
            <person name="Johnsky L.A."/>
            <person name="Karavis M.A."/>
            <person name="Smith L.A."/>
        </authorList>
    </citation>
    <scope>NUCLEOTIDE SEQUENCE [LARGE SCALE GENOMIC DNA]</scope>
    <source>
        <strain evidence="1 2">CDC 2741</strain>
    </source>
</reference>
<name>A0A0C1QTV2_9CLOT</name>
<comment type="caution">
    <text evidence="1">The sequence shown here is derived from an EMBL/GenBank/DDBJ whole genome shotgun (WGS) entry which is preliminary data.</text>
</comment>
<evidence type="ECO:0000313" key="2">
    <source>
        <dbReference type="Proteomes" id="UP000031366"/>
    </source>
</evidence>
<dbReference type="EMBL" id="AYSO01000020">
    <property type="protein sequence ID" value="KIE44412.1"/>
    <property type="molecule type" value="Genomic_DNA"/>
</dbReference>
<protein>
    <submittedName>
        <fullName evidence="1">Uncharacterized protein</fullName>
    </submittedName>
</protein>
<gene>
    <name evidence="1" type="ORF">U732_49</name>
</gene>
<sequence length="137" mass="15064">MDSPVVKKIFLALAVLLTLIVAKYALNMHNKTQPLERSSETALNTINQSLTTNEFSSYDNQYVSGAEVISVINTKATNDLVVRVSTKATSTYTEYTSPSYNITDIKNGKYIEPTASFLAIIGRTDNGTINSITFTQK</sequence>
<dbReference type="RefSeq" id="WP_039635652.1">
    <property type="nucleotide sequence ID" value="NZ_AYSO01000020.1"/>
</dbReference>
<accession>A0A0C1QTV2</accession>
<organism evidence="1 2">
    <name type="scientific">Clostridium argentinense CDC 2741</name>
    <dbReference type="NCBI Taxonomy" id="1418104"/>
    <lineage>
        <taxon>Bacteria</taxon>
        <taxon>Bacillati</taxon>
        <taxon>Bacillota</taxon>
        <taxon>Clostridia</taxon>
        <taxon>Eubacteriales</taxon>
        <taxon>Clostridiaceae</taxon>
        <taxon>Clostridium</taxon>
    </lineage>
</organism>
<keyword evidence="2" id="KW-1185">Reference proteome</keyword>
<proteinExistence type="predicted"/>
<evidence type="ECO:0000313" key="1">
    <source>
        <dbReference type="EMBL" id="KIE44412.1"/>
    </source>
</evidence>
<dbReference type="OrthoDB" id="2081843at2"/>